<name>A0A3N4I410_ASCIM</name>
<feature type="compositionally biased region" description="Polar residues" evidence="1">
    <location>
        <begin position="86"/>
        <end position="106"/>
    </location>
</feature>
<feature type="region of interest" description="Disordered" evidence="1">
    <location>
        <begin position="23"/>
        <end position="186"/>
    </location>
</feature>
<evidence type="ECO:0000256" key="1">
    <source>
        <dbReference type="SAM" id="MobiDB-lite"/>
    </source>
</evidence>
<accession>A0A3N4I410</accession>
<protein>
    <submittedName>
        <fullName evidence="2">Uncharacterized protein</fullName>
    </submittedName>
</protein>
<evidence type="ECO:0000313" key="3">
    <source>
        <dbReference type="Proteomes" id="UP000275078"/>
    </source>
</evidence>
<dbReference type="EMBL" id="ML119685">
    <property type="protein sequence ID" value="RPA80759.1"/>
    <property type="molecule type" value="Genomic_DNA"/>
</dbReference>
<evidence type="ECO:0000313" key="2">
    <source>
        <dbReference type="EMBL" id="RPA80759.1"/>
    </source>
</evidence>
<reference evidence="2 3" key="1">
    <citation type="journal article" date="2018" name="Nat. Ecol. Evol.">
        <title>Pezizomycetes genomes reveal the molecular basis of ectomycorrhizal truffle lifestyle.</title>
        <authorList>
            <person name="Murat C."/>
            <person name="Payen T."/>
            <person name="Noel B."/>
            <person name="Kuo A."/>
            <person name="Morin E."/>
            <person name="Chen J."/>
            <person name="Kohler A."/>
            <person name="Krizsan K."/>
            <person name="Balestrini R."/>
            <person name="Da Silva C."/>
            <person name="Montanini B."/>
            <person name="Hainaut M."/>
            <person name="Levati E."/>
            <person name="Barry K.W."/>
            <person name="Belfiori B."/>
            <person name="Cichocki N."/>
            <person name="Clum A."/>
            <person name="Dockter R.B."/>
            <person name="Fauchery L."/>
            <person name="Guy J."/>
            <person name="Iotti M."/>
            <person name="Le Tacon F."/>
            <person name="Lindquist E.A."/>
            <person name="Lipzen A."/>
            <person name="Malagnac F."/>
            <person name="Mello A."/>
            <person name="Molinier V."/>
            <person name="Miyauchi S."/>
            <person name="Poulain J."/>
            <person name="Riccioni C."/>
            <person name="Rubini A."/>
            <person name="Sitrit Y."/>
            <person name="Splivallo R."/>
            <person name="Traeger S."/>
            <person name="Wang M."/>
            <person name="Zifcakova L."/>
            <person name="Wipf D."/>
            <person name="Zambonelli A."/>
            <person name="Paolocci F."/>
            <person name="Nowrousian M."/>
            <person name="Ottonello S."/>
            <person name="Baldrian P."/>
            <person name="Spatafora J.W."/>
            <person name="Henrissat B."/>
            <person name="Nagy L.G."/>
            <person name="Aury J.M."/>
            <person name="Wincker P."/>
            <person name="Grigoriev I.V."/>
            <person name="Bonfante P."/>
            <person name="Martin F.M."/>
        </authorList>
    </citation>
    <scope>NUCLEOTIDE SEQUENCE [LARGE SCALE GENOMIC DNA]</scope>
    <source>
        <strain evidence="2 3">RN42</strain>
    </source>
</reference>
<dbReference type="AlphaFoldDB" id="A0A3N4I410"/>
<organism evidence="2 3">
    <name type="scientific">Ascobolus immersus RN42</name>
    <dbReference type="NCBI Taxonomy" id="1160509"/>
    <lineage>
        <taxon>Eukaryota</taxon>
        <taxon>Fungi</taxon>
        <taxon>Dikarya</taxon>
        <taxon>Ascomycota</taxon>
        <taxon>Pezizomycotina</taxon>
        <taxon>Pezizomycetes</taxon>
        <taxon>Pezizales</taxon>
        <taxon>Ascobolaceae</taxon>
        <taxon>Ascobolus</taxon>
    </lineage>
</organism>
<feature type="compositionally biased region" description="Polar residues" evidence="1">
    <location>
        <begin position="27"/>
        <end position="44"/>
    </location>
</feature>
<gene>
    <name evidence="2" type="ORF">BJ508DRAFT_415229</name>
</gene>
<proteinExistence type="predicted"/>
<keyword evidence="3" id="KW-1185">Reference proteome</keyword>
<sequence length="390" mass="41916">MGCLPSKIDLKPKKRRLSRIRSRLANAGSNASDNRKLSVTTDTGGCNELDASQTERRPNTVQHLGPSTAGLSARDEEDPAGVRAPMTNSISTEAQTTAVTNPNTGQVLGDGDHAASFTTPGPRTHSCIPSAPLPSEPSTRSPQLHRPPPLNLTRTATASLTTRRRVSSSSATGILDRRLSQASGSDYCPQSSITQYFTPQSTPAVHDSSGVAIPSHRSCGTGNNQTTRYFSDPVHPTSASVQQILPIPARSGSFSSEYSSSSDSVWDAGYISPNSTPGQSTDAVSDLVLRAAAIPRRNQCCEGRLYPEISRRQQRYFTYPYNSRHGRANNIFHMEAGSSFNGTVNGNSNVLQLHLVHPTGSRNVNMGFPNHVLGHCDRNKRGKKAIKKVS</sequence>
<feature type="compositionally biased region" description="Low complexity" evidence="1">
    <location>
        <begin position="153"/>
        <end position="172"/>
    </location>
</feature>
<dbReference type="Proteomes" id="UP000275078">
    <property type="component" value="Unassembled WGS sequence"/>
</dbReference>